<dbReference type="PANTHER" id="PTHR46751">
    <property type="entry name" value="EPPIN"/>
    <property type="match status" value="1"/>
</dbReference>
<dbReference type="PRINTS" id="PR00759">
    <property type="entry name" value="BASICPTASE"/>
</dbReference>
<evidence type="ECO:0000313" key="10">
    <source>
        <dbReference type="EMBL" id="KFM83604.1"/>
    </source>
</evidence>
<dbReference type="PANTHER" id="PTHR46751:SF1">
    <property type="entry name" value="WAP FOUR-DISULFIDE CORE DOMAIN PROTEIN 6A"/>
    <property type="match status" value="1"/>
</dbReference>
<keyword evidence="2" id="KW-0964">Secreted</keyword>
<dbReference type="FunFam" id="4.10.410.10:FF:000011">
    <property type="entry name" value="Tissue factor pathway inhibitor"/>
    <property type="match status" value="1"/>
</dbReference>
<dbReference type="PROSITE" id="PS00280">
    <property type="entry name" value="BPTI_KUNITZ_1"/>
    <property type="match status" value="1"/>
</dbReference>
<name>A0A087V1W5_STEMI</name>
<organism evidence="10 11">
    <name type="scientific">Stegodyphus mimosarum</name>
    <name type="common">African social velvet spider</name>
    <dbReference type="NCBI Taxonomy" id="407821"/>
    <lineage>
        <taxon>Eukaryota</taxon>
        <taxon>Metazoa</taxon>
        <taxon>Ecdysozoa</taxon>
        <taxon>Arthropoda</taxon>
        <taxon>Chelicerata</taxon>
        <taxon>Arachnida</taxon>
        <taxon>Araneae</taxon>
        <taxon>Araneomorphae</taxon>
        <taxon>Entelegynae</taxon>
        <taxon>Eresoidea</taxon>
        <taxon>Eresidae</taxon>
        <taxon>Stegodyphus</taxon>
    </lineage>
</organism>
<dbReference type="AlphaFoldDB" id="A0A087V1W5"/>
<dbReference type="CDD" id="cd00109">
    <property type="entry name" value="Kunitz-type"/>
    <property type="match status" value="3"/>
</dbReference>
<dbReference type="GO" id="GO:0005615">
    <property type="term" value="C:extracellular space"/>
    <property type="evidence" value="ECO:0007669"/>
    <property type="project" value="TreeGrafter"/>
</dbReference>
<evidence type="ECO:0000256" key="1">
    <source>
        <dbReference type="ARBA" id="ARBA00004613"/>
    </source>
</evidence>
<keyword evidence="4 8" id="KW-0732">Signal</keyword>
<accession>A0A087V1W5</accession>
<evidence type="ECO:0000256" key="7">
    <source>
        <dbReference type="ARBA" id="ARBA00038506"/>
    </source>
</evidence>
<feature type="domain" description="BPTI/Kunitz inhibitor" evidence="9">
    <location>
        <begin position="10"/>
        <end position="60"/>
    </location>
</feature>
<keyword evidence="5" id="KW-0722">Serine protease inhibitor</keyword>
<reference evidence="10 11" key="1">
    <citation type="submission" date="2013-11" db="EMBL/GenBank/DDBJ databases">
        <title>Genome sequencing of Stegodyphus mimosarum.</title>
        <authorList>
            <person name="Bechsgaard J."/>
        </authorList>
    </citation>
    <scope>NUCLEOTIDE SEQUENCE [LARGE SCALE GENOMIC DNA]</scope>
</reference>
<sequence length="203" mass="23206">MHIHILIYVCSLAMVKGPCSGSFTQWYFDKDQDECFEFLFSGCQGNANRFNSKEACYLACKKEKLTTLAPRISEDVCMLPQEPGPCLGYYRMWYYDNNDNICKSFVYGGCDGNENRFEKRTECEQLCVKKTSKEPSIVIPDRPRNTNEDVCRLPVEPGPCNEALPRWFYDAVSQNCLPFVYGGCSGNKNRFKTSEICLKFCSG</sequence>
<dbReference type="PROSITE" id="PS50279">
    <property type="entry name" value="BPTI_KUNITZ_2"/>
    <property type="match status" value="3"/>
</dbReference>
<dbReference type="InterPro" id="IPR002223">
    <property type="entry name" value="Kunitz_BPTI"/>
</dbReference>
<feature type="signal peptide" evidence="8">
    <location>
        <begin position="1"/>
        <end position="21"/>
    </location>
</feature>
<dbReference type="InterPro" id="IPR051388">
    <property type="entry name" value="Serpin_venom_toxin"/>
</dbReference>
<dbReference type="Pfam" id="PF00014">
    <property type="entry name" value="Kunitz_BPTI"/>
    <property type="match status" value="3"/>
</dbReference>
<comment type="subcellular location">
    <subcellularLocation>
        <location evidence="1">Secreted</location>
    </subcellularLocation>
</comment>
<dbReference type="STRING" id="407821.A0A087V1W5"/>
<dbReference type="InterPro" id="IPR020901">
    <property type="entry name" value="Prtase_inh_Kunz-CS"/>
</dbReference>
<dbReference type="OrthoDB" id="4473401at2759"/>
<evidence type="ECO:0000256" key="5">
    <source>
        <dbReference type="ARBA" id="ARBA00022900"/>
    </source>
</evidence>
<evidence type="ECO:0000256" key="2">
    <source>
        <dbReference type="ARBA" id="ARBA00022525"/>
    </source>
</evidence>
<dbReference type="Proteomes" id="UP000054359">
    <property type="component" value="Unassembled WGS sequence"/>
</dbReference>
<dbReference type="InterPro" id="IPR036880">
    <property type="entry name" value="Kunitz_BPTI_sf"/>
</dbReference>
<comment type="similarity">
    <text evidence="7">Belongs to the venom Kunitz-type family. 03 (sub-Kunitz) subfamily.</text>
</comment>
<evidence type="ECO:0000259" key="9">
    <source>
        <dbReference type="PROSITE" id="PS50279"/>
    </source>
</evidence>
<dbReference type="FunFam" id="4.10.410.10:FF:000020">
    <property type="entry name" value="Collagen, type VI, alpha 3"/>
    <property type="match status" value="1"/>
</dbReference>
<feature type="non-terminal residue" evidence="10">
    <location>
        <position position="203"/>
    </location>
</feature>
<dbReference type="Gene3D" id="4.10.410.10">
    <property type="entry name" value="Pancreatic trypsin inhibitor Kunitz domain"/>
    <property type="match status" value="3"/>
</dbReference>
<dbReference type="EMBL" id="KL868901">
    <property type="protein sequence ID" value="KFM83604.1"/>
    <property type="molecule type" value="Genomic_DNA"/>
</dbReference>
<evidence type="ECO:0000256" key="6">
    <source>
        <dbReference type="ARBA" id="ARBA00023157"/>
    </source>
</evidence>
<evidence type="ECO:0000256" key="4">
    <source>
        <dbReference type="ARBA" id="ARBA00022729"/>
    </source>
</evidence>
<feature type="domain" description="BPTI/Kunitz inhibitor" evidence="9">
    <location>
        <begin position="77"/>
        <end position="127"/>
    </location>
</feature>
<feature type="chain" id="PRO_5001831104" evidence="8">
    <location>
        <begin position="22"/>
        <end position="203"/>
    </location>
</feature>
<proteinExistence type="inferred from homology"/>
<keyword evidence="11" id="KW-1185">Reference proteome</keyword>
<dbReference type="GO" id="GO:0004867">
    <property type="term" value="F:serine-type endopeptidase inhibitor activity"/>
    <property type="evidence" value="ECO:0007669"/>
    <property type="project" value="UniProtKB-KW"/>
</dbReference>
<dbReference type="SMART" id="SM00131">
    <property type="entry name" value="KU"/>
    <property type="match status" value="3"/>
</dbReference>
<keyword evidence="3" id="KW-0646">Protease inhibitor</keyword>
<dbReference type="OMA" id="NECGNFT"/>
<feature type="domain" description="BPTI/Kunitz inhibitor" evidence="9">
    <location>
        <begin position="151"/>
        <end position="201"/>
    </location>
</feature>
<evidence type="ECO:0000256" key="3">
    <source>
        <dbReference type="ARBA" id="ARBA00022690"/>
    </source>
</evidence>
<evidence type="ECO:0000313" key="11">
    <source>
        <dbReference type="Proteomes" id="UP000054359"/>
    </source>
</evidence>
<evidence type="ECO:0000256" key="8">
    <source>
        <dbReference type="SAM" id="SignalP"/>
    </source>
</evidence>
<keyword evidence="6" id="KW-1015">Disulfide bond</keyword>
<protein>
    <submittedName>
        <fullName evidence="10">Papilin</fullName>
    </submittedName>
</protein>
<dbReference type="SUPFAM" id="SSF57362">
    <property type="entry name" value="BPTI-like"/>
    <property type="match status" value="3"/>
</dbReference>
<gene>
    <name evidence="10" type="ORF">X975_14329</name>
</gene>